<reference evidence="3" key="1">
    <citation type="journal article" date="2019" name="Int. J. Syst. Evol. Microbiol.">
        <title>The Global Catalogue of Microorganisms (GCM) 10K type strain sequencing project: providing services to taxonomists for standard genome sequencing and annotation.</title>
        <authorList>
            <consortium name="The Broad Institute Genomics Platform"/>
            <consortium name="The Broad Institute Genome Sequencing Center for Infectious Disease"/>
            <person name="Wu L."/>
            <person name="Ma J."/>
        </authorList>
    </citation>
    <scope>NUCLEOTIDE SEQUENCE [LARGE SCALE GENOMIC DNA]</scope>
    <source>
        <strain evidence="3">JCM 14718</strain>
    </source>
</reference>
<accession>A0ABP4RXL1</accession>
<dbReference type="RefSeq" id="WP_344307367.1">
    <property type="nucleotide sequence ID" value="NZ_BAAANY010000002.1"/>
</dbReference>
<evidence type="ECO:0000313" key="3">
    <source>
        <dbReference type="Proteomes" id="UP001500618"/>
    </source>
</evidence>
<organism evidence="2 3">
    <name type="scientific">Fodinicola feengrottensis</name>
    <dbReference type="NCBI Taxonomy" id="435914"/>
    <lineage>
        <taxon>Bacteria</taxon>
        <taxon>Bacillati</taxon>
        <taxon>Actinomycetota</taxon>
        <taxon>Actinomycetes</taxon>
        <taxon>Mycobacteriales</taxon>
        <taxon>Fodinicola</taxon>
    </lineage>
</organism>
<dbReference type="Proteomes" id="UP001500618">
    <property type="component" value="Unassembled WGS sequence"/>
</dbReference>
<evidence type="ECO:0000256" key="1">
    <source>
        <dbReference type="SAM" id="Phobius"/>
    </source>
</evidence>
<proteinExistence type="predicted"/>
<protein>
    <recommendedName>
        <fullName evidence="4">DUF3592 domain-containing protein</fullName>
    </recommendedName>
</protein>
<keyword evidence="3" id="KW-1185">Reference proteome</keyword>
<evidence type="ECO:0008006" key="4">
    <source>
        <dbReference type="Google" id="ProtNLM"/>
    </source>
</evidence>
<keyword evidence="1" id="KW-0472">Membrane</keyword>
<comment type="caution">
    <text evidence="2">The sequence shown here is derived from an EMBL/GenBank/DDBJ whole genome shotgun (WGS) entry which is preliminary data.</text>
</comment>
<gene>
    <name evidence="2" type="ORF">GCM10009765_09080</name>
</gene>
<keyword evidence="1" id="KW-1133">Transmembrane helix</keyword>
<dbReference type="EMBL" id="BAAANY010000002">
    <property type="protein sequence ID" value="GAA1661732.1"/>
    <property type="molecule type" value="Genomic_DNA"/>
</dbReference>
<feature type="transmembrane region" description="Helical" evidence="1">
    <location>
        <begin position="112"/>
        <end position="133"/>
    </location>
</feature>
<name>A0ABP4RXL1_9ACTN</name>
<keyword evidence="1" id="KW-0812">Transmembrane</keyword>
<evidence type="ECO:0000313" key="2">
    <source>
        <dbReference type="EMBL" id="GAA1661732.1"/>
    </source>
</evidence>
<sequence>MWFLLVSLFLVLCMLYGLVRAGRKDWEFFRIRRSGIRVTGEVIGDDPRSRGSSGGYLLVPIVRYDIDGKQTEAPVANSTDKREVGDRLDLVVDPANRWEPWVLYHNMFSQSLVIYAIGLLVAAGFTWWAITALQQAR</sequence>